<evidence type="ECO:0000256" key="2">
    <source>
        <dbReference type="SAM" id="SignalP"/>
    </source>
</evidence>
<reference evidence="3" key="1">
    <citation type="submission" date="2019-09" db="EMBL/GenBank/DDBJ databases">
        <title>Organ-specific transcriptomic study of the physiology of the cattle tick, Rhipicephalus microplus.</title>
        <authorList>
            <person name="Tirloni L."/>
            <person name="Braz G."/>
            <person name="Gandara A.C.P."/>
            <person name="Sabadin G.A."/>
            <person name="da Silva R.M."/>
            <person name="Guizzo M.G."/>
            <person name="Machado J.A."/>
            <person name="Costa E.P."/>
            <person name="Gomes H.F."/>
            <person name="Moraes J."/>
            <person name="Mota M.B.S."/>
            <person name="Mesquita R.D."/>
            <person name="Alvarenga P.H."/>
            <person name="Alves F."/>
            <person name="Seixas A."/>
            <person name="da Fonseca R.N."/>
            <person name="Fogaca A."/>
            <person name="Logullo C."/>
            <person name="Tanaka A."/>
            <person name="Daffre S."/>
            <person name="Termignoni C."/>
            <person name="Vaz I.S.Jr."/>
            <person name="Oliveira P.L."/>
            <person name="Ribeiro J.M."/>
        </authorList>
    </citation>
    <scope>NUCLEOTIDE SEQUENCE</scope>
    <source>
        <strain evidence="3">Porto Alegre</strain>
    </source>
</reference>
<evidence type="ECO:0000313" key="3">
    <source>
        <dbReference type="EMBL" id="NOV42844.1"/>
    </source>
</evidence>
<accession>A0A6M2DAG5</accession>
<dbReference type="EMBL" id="GHWJ01010107">
    <property type="protein sequence ID" value="NOV42844.1"/>
    <property type="molecule type" value="Transcribed_RNA"/>
</dbReference>
<evidence type="ECO:0008006" key="4">
    <source>
        <dbReference type="Google" id="ProtNLM"/>
    </source>
</evidence>
<feature type="chain" id="PRO_5026675813" description="Secreted protein" evidence="2">
    <location>
        <begin position="18"/>
        <end position="102"/>
    </location>
</feature>
<organism evidence="3">
    <name type="scientific">Rhipicephalus microplus</name>
    <name type="common">Cattle tick</name>
    <name type="synonym">Boophilus microplus</name>
    <dbReference type="NCBI Taxonomy" id="6941"/>
    <lineage>
        <taxon>Eukaryota</taxon>
        <taxon>Metazoa</taxon>
        <taxon>Ecdysozoa</taxon>
        <taxon>Arthropoda</taxon>
        <taxon>Chelicerata</taxon>
        <taxon>Arachnida</taxon>
        <taxon>Acari</taxon>
        <taxon>Parasitiformes</taxon>
        <taxon>Ixodida</taxon>
        <taxon>Ixodoidea</taxon>
        <taxon>Ixodidae</taxon>
        <taxon>Rhipicephalinae</taxon>
        <taxon>Rhipicephalus</taxon>
        <taxon>Boophilus</taxon>
    </lineage>
</organism>
<keyword evidence="2" id="KW-0732">Signal</keyword>
<feature type="signal peptide" evidence="2">
    <location>
        <begin position="1"/>
        <end position="17"/>
    </location>
</feature>
<proteinExistence type="predicted"/>
<feature type="transmembrane region" description="Helical" evidence="1">
    <location>
        <begin position="41"/>
        <end position="62"/>
    </location>
</feature>
<keyword evidence="1" id="KW-0812">Transmembrane</keyword>
<dbReference type="AlphaFoldDB" id="A0A6M2DAG5"/>
<sequence>MFCFFFLFFLTTAMTSSFYCTYFSLSPRQIMPTCWSHKNIYIYAIYLYLITAIYCVCARHALNVTVTNRDPAGSSIKERHTFAALCLRIYEASLDQKEESSR</sequence>
<evidence type="ECO:0000256" key="1">
    <source>
        <dbReference type="SAM" id="Phobius"/>
    </source>
</evidence>
<keyword evidence="1" id="KW-0472">Membrane</keyword>
<protein>
    <recommendedName>
        <fullName evidence="4">Secreted protein</fullName>
    </recommendedName>
</protein>
<keyword evidence="1" id="KW-1133">Transmembrane helix</keyword>
<name>A0A6M2DAG5_RHIMP</name>